<keyword evidence="4" id="KW-1185">Reference proteome</keyword>
<dbReference type="InterPro" id="IPR013099">
    <property type="entry name" value="K_chnl_dom"/>
</dbReference>
<gene>
    <name evidence="3" type="ORF">PAND9192_00665</name>
</gene>
<dbReference type="RefSeq" id="WP_087852517.1">
    <property type="nucleotide sequence ID" value="NZ_FYAJ01000001.1"/>
</dbReference>
<sequence>MGFLRKLFLSQWSTEFRCVRPAITIQNDHLKAVWNDEKENTFGIERLFKLFLVLSSYVFPGLYLRHLSGKFGLLPRKICSEIYVISKLVTPIIIFRCNLEDSTFAIVFISYLLLETLLYLLGVIFLSDIYSPPISKKRSYLMLVINYIEVCLGFAVLYKATGGVSELVSNFDAIYFSFITATTIGYGHMAPIGHDAKALAIIHSMYNFIFIGLILSNFAFNITYKDGTYRVKTAQNKAQKVDIDKQ</sequence>
<dbReference type="AlphaFoldDB" id="A0A1Y6MAF7"/>
<dbReference type="EMBL" id="FYAJ01000001">
    <property type="protein sequence ID" value="SMY32899.1"/>
    <property type="molecule type" value="Genomic_DNA"/>
</dbReference>
<feature type="transmembrane region" description="Helical" evidence="1">
    <location>
        <begin position="104"/>
        <end position="127"/>
    </location>
</feature>
<evidence type="ECO:0000256" key="1">
    <source>
        <dbReference type="SAM" id="Phobius"/>
    </source>
</evidence>
<name>A0A1Y6MAF7_9GAMM</name>
<protein>
    <submittedName>
        <fullName evidence="3">Ion channel</fullName>
    </submittedName>
</protein>
<keyword evidence="1" id="KW-1133">Transmembrane helix</keyword>
<keyword evidence="1" id="KW-0472">Membrane</keyword>
<feature type="transmembrane region" description="Helical" evidence="1">
    <location>
        <begin position="173"/>
        <end position="193"/>
    </location>
</feature>
<feature type="transmembrane region" description="Helical" evidence="1">
    <location>
        <begin position="205"/>
        <end position="224"/>
    </location>
</feature>
<evidence type="ECO:0000313" key="3">
    <source>
        <dbReference type="EMBL" id="SMY32899.1"/>
    </source>
</evidence>
<proteinExistence type="predicted"/>
<feature type="transmembrane region" description="Helical" evidence="1">
    <location>
        <begin position="139"/>
        <end position="161"/>
    </location>
</feature>
<organism evidence="3 4">
    <name type="scientific">Photobacterium andalusiense</name>
    <dbReference type="NCBI Taxonomy" id="2204296"/>
    <lineage>
        <taxon>Bacteria</taxon>
        <taxon>Pseudomonadati</taxon>
        <taxon>Pseudomonadota</taxon>
        <taxon>Gammaproteobacteria</taxon>
        <taxon>Vibrionales</taxon>
        <taxon>Vibrionaceae</taxon>
        <taxon>Photobacterium</taxon>
    </lineage>
</organism>
<dbReference type="Gene3D" id="1.10.287.70">
    <property type="match status" value="1"/>
</dbReference>
<keyword evidence="1" id="KW-0812">Transmembrane</keyword>
<dbReference type="SUPFAM" id="SSF81324">
    <property type="entry name" value="Voltage-gated potassium channels"/>
    <property type="match status" value="1"/>
</dbReference>
<dbReference type="Proteomes" id="UP000195719">
    <property type="component" value="Unassembled WGS sequence"/>
</dbReference>
<evidence type="ECO:0000313" key="4">
    <source>
        <dbReference type="Proteomes" id="UP000195719"/>
    </source>
</evidence>
<accession>A0A1Y6MAF7</accession>
<reference evidence="4" key="1">
    <citation type="submission" date="2017-06" db="EMBL/GenBank/DDBJ databases">
        <authorList>
            <person name="Rodrigo-Torres L."/>
            <person name="Arahal R.D."/>
            <person name="Lucena T."/>
        </authorList>
    </citation>
    <scope>NUCLEOTIDE SEQUENCE [LARGE SCALE GENOMIC DNA]</scope>
    <source>
        <strain evidence="4">CECT 9192</strain>
    </source>
</reference>
<evidence type="ECO:0000259" key="2">
    <source>
        <dbReference type="Pfam" id="PF07885"/>
    </source>
</evidence>
<feature type="domain" description="Potassium channel" evidence="2">
    <location>
        <begin position="152"/>
        <end position="219"/>
    </location>
</feature>
<dbReference type="Pfam" id="PF07885">
    <property type="entry name" value="Ion_trans_2"/>
    <property type="match status" value="1"/>
</dbReference>